<protein>
    <recommendedName>
        <fullName evidence="2">Reverse transcriptase Ty1/copia-type domain-containing protein</fullName>
    </recommendedName>
</protein>
<evidence type="ECO:0000259" key="2">
    <source>
        <dbReference type="Pfam" id="PF07727"/>
    </source>
</evidence>
<evidence type="ECO:0000256" key="1">
    <source>
        <dbReference type="SAM" id="MobiDB-lite"/>
    </source>
</evidence>
<gene>
    <name evidence="3" type="ORF">CXB51_026104</name>
</gene>
<reference evidence="3 4" key="1">
    <citation type="journal article" date="2021" name="bioRxiv">
        <title>The Gossypium anomalum genome as a resource for cotton improvement and evolutionary analysis of hybrid incompatibility.</title>
        <authorList>
            <person name="Grover C.E."/>
            <person name="Yuan D."/>
            <person name="Arick M.A."/>
            <person name="Miller E.R."/>
            <person name="Hu G."/>
            <person name="Peterson D.G."/>
            <person name="Wendel J.F."/>
            <person name="Udall J.A."/>
        </authorList>
    </citation>
    <scope>NUCLEOTIDE SEQUENCE [LARGE SCALE GENOMIC DNA]</scope>
    <source>
        <strain evidence="3">JFW-Udall</strain>
        <tissue evidence="3">Leaf</tissue>
    </source>
</reference>
<dbReference type="InterPro" id="IPR043502">
    <property type="entry name" value="DNA/RNA_pol_sf"/>
</dbReference>
<proteinExistence type="predicted"/>
<dbReference type="CDD" id="cd09272">
    <property type="entry name" value="RNase_HI_RT_Ty1"/>
    <property type="match status" value="1"/>
</dbReference>
<dbReference type="EMBL" id="JAHUZN010000010">
    <property type="protein sequence ID" value="KAG8481286.1"/>
    <property type="molecule type" value="Genomic_DNA"/>
</dbReference>
<organism evidence="3 4">
    <name type="scientific">Gossypium anomalum</name>
    <dbReference type="NCBI Taxonomy" id="47600"/>
    <lineage>
        <taxon>Eukaryota</taxon>
        <taxon>Viridiplantae</taxon>
        <taxon>Streptophyta</taxon>
        <taxon>Embryophyta</taxon>
        <taxon>Tracheophyta</taxon>
        <taxon>Spermatophyta</taxon>
        <taxon>Magnoliopsida</taxon>
        <taxon>eudicotyledons</taxon>
        <taxon>Gunneridae</taxon>
        <taxon>Pentapetalae</taxon>
        <taxon>rosids</taxon>
        <taxon>malvids</taxon>
        <taxon>Malvales</taxon>
        <taxon>Malvaceae</taxon>
        <taxon>Malvoideae</taxon>
        <taxon>Gossypium</taxon>
    </lineage>
</organism>
<dbReference type="PANTHER" id="PTHR11439">
    <property type="entry name" value="GAG-POL-RELATED RETROTRANSPOSON"/>
    <property type="match status" value="1"/>
</dbReference>
<dbReference type="InterPro" id="IPR013103">
    <property type="entry name" value="RVT_2"/>
</dbReference>
<dbReference type="PANTHER" id="PTHR11439:SF467">
    <property type="entry name" value="INTEGRASE CATALYTIC DOMAIN-CONTAINING PROTEIN"/>
    <property type="match status" value="1"/>
</dbReference>
<feature type="domain" description="Reverse transcriptase Ty1/copia-type" evidence="2">
    <location>
        <begin position="441"/>
        <end position="530"/>
    </location>
</feature>
<evidence type="ECO:0000313" key="3">
    <source>
        <dbReference type="EMBL" id="KAG8481286.1"/>
    </source>
</evidence>
<comment type="caution">
    <text evidence="3">The sequence shown here is derived from an EMBL/GenBank/DDBJ whole genome shotgun (WGS) entry which is preliminary data.</text>
</comment>
<feature type="region of interest" description="Disordered" evidence="1">
    <location>
        <begin position="57"/>
        <end position="76"/>
    </location>
</feature>
<dbReference type="SUPFAM" id="SSF56672">
    <property type="entry name" value="DNA/RNA polymerases"/>
    <property type="match status" value="1"/>
</dbReference>
<dbReference type="AlphaFoldDB" id="A0A8J5Y2K0"/>
<sequence>MKDLFVKALYLPVFAAQKPDLKSDEEWEFKHQQTLERPFGSHSLILPHKTEVLVIENRGRNRDKDGKGRDKAKVSQDRDTRILSAIIVNDDKKSQRVAIVTCEDLLVICDENLVNLVCDETSWVIDTGASLYVTSRKNFFTSYTPGDFEVLKMGNDGLVSVIGKLVMRDSVTPSNATLNNYAHCLPRKQRRVSFRSRPLNRRSELLELVHLYVCGPIKFQASVEREIGKKLKCIRTDNGGEYTGLYDLVQKKLVRSRDFVFIEDQTIDDIDKTEKVDIGDFDTPMDDVVNDQQQAPIAPPAVPLRRSSRDRRSSVRAIESEHKDQWVEAMKDKLQSLHENHTFELIGRQGLYSEKGVDFEEIFSPVVKKSSIRTILSLVACYDLEVEQMDVKLLFFMVQMDVKTTFLHGDLEEELYMEQPEGFVAQGKEDSVCRLKRACMRFSGDDFIILLLYVDDMLIVGQNASRIEKLKQELSKSFAMKDLGPAKQILGIRLTRDRKAKKLWLSQERYIEKVLQRFSIDKAKAMNTPFATHFRLSVKHSPSRKKEKEEMQKIPYSSAVGSLMYTMIMRYLRGTSNMKLCFDNDKPVLVGYTDSDMAGDIDSRRSTSGYLITYVGGAVARQSRLQKCVALSTTESEFIAATEACKKMLWMKKFVNELGFTQEKYFLYCDSQSAIHLGKNSNFHARSKHIDVRYHWIRDVFEAKLLELQKIHTNDNGADMLTKALPRGKFETCCLTSGMEAFPT</sequence>
<evidence type="ECO:0000313" key="4">
    <source>
        <dbReference type="Proteomes" id="UP000701853"/>
    </source>
</evidence>
<feature type="region of interest" description="Disordered" evidence="1">
    <location>
        <begin position="293"/>
        <end position="317"/>
    </location>
</feature>
<dbReference type="Pfam" id="PF07727">
    <property type="entry name" value="RVT_2"/>
    <property type="match status" value="2"/>
</dbReference>
<dbReference type="OrthoDB" id="1692315at2759"/>
<accession>A0A8J5Y2K0</accession>
<dbReference type="Proteomes" id="UP000701853">
    <property type="component" value="Chromosome 10"/>
</dbReference>
<name>A0A8J5Y2K0_9ROSI</name>
<feature type="domain" description="Reverse transcriptase Ty1/copia-type" evidence="2">
    <location>
        <begin position="324"/>
        <end position="438"/>
    </location>
</feature>
<keyword evidence="4" id="KW-1185">Reference proteome</keyword>